<dbReference type="OrthoDB" id="329835at2759"/>
<dbReference type="Gene3D" id="3.40.366.10">
    <property type="entry name" value="Malonyl-Coenzyme A Acyl Carrier Protein, domain 2"/>
    <property type="match status" value="1"/>
</dbReference>
<feature type="domain" description="Carrier" evidence="10">
    <location>
        <begin position="2303"/>
        <end position="2381"/>
    </location>
</feature>
<dbReference type="InterPro" id="IPR032821">
    <property type="entry name" value="PKS_assoc"/>
</dbReference>
<dbReference type="PROSITE" id="PS50075">
    <property type="entry name" value="CARRIER"/>
    <property type="match status" value="1"/>
</dbReference>
<dbReference type="SMART" id="SM00826">
    <property type="entry name" value="PKS_DH"/>
    <property type="match status" value="1"/>
</dbReference>
<dbReference type="InterPro" id="IPR013154">
    <property type="entry name" value="ADH-like_N"/>
</dbReference>
<organism evidence="13 14">
    <name type="scientific">Monosporascus ibericus</name>
    <dbReference type="NCBI Taxonomy" id="155417"/>
    <lineage>
        <taxon>Eukaryota</taxon>
        <taxon>Fungi</taxon>
        <taxon>Dikarya</taxon>
        <taxon>Ascomycota</taxon>
        <taxon>Pezizomycotina</taxon>
        <taxon>Sordariomycetes</taxon>
        <taxon>Xylariomycetidae</taxon>
        <taxon>Xylariales</taxon>
        <taxon>Xylariales incertae sedis</taxon>
        <taxon>Monosporascus</taxon>
    </lineage>
</organism>
<evidence type="ECO:0000256" key="3">
    <source>
        <dbReference type="ARBA" id="ARBA00022679"/>
    </source>
</evidence>
<evidence type="ECO:0000313" key="13">
    <source>
        <dbReference type="EMBL" id="RYP07817.1"/>
    </source>
</evidence>
<dbReference type="InterPro" id="IPR049900">
    <property type="entry name" value="PKS_mFAS_DH"/>
</dbReference>
<dbReference type="Gene3D" id="3.10.129.110">
    <property type="entry name" value="Polyketide synthase dehydratase"/>
    <property type="match status" value="1"/>
</dbReference>
<dbReference type="STRING" id="155417.A0A4Q4TPG1"/>
<dbReference type="InterPro" id="IPR016039">
    <property type="entry name" value="Thiolase-like"/>
</dbReference>
<keyword evidence="5" id="KW-0560">Oxidoreductase</keyword>
<evidence type="ECO:0000256" key="8">
    <source>
        <dbReference type="PROSITE-ProRule" id="PRU01363"/>
    </source>
</evidence>
<dbReference type="SUPFAM" id="SSF52151">
    <property type="entry name" value="FabD/lysophospholipase-like"/>
    <property type="match status" value="1"/>
</dbReference>
<dbReference type="SMART" id="SM00825">
    <property type="entry name" value="PKS_KS"/>
    <property type="match status" value="1"/>
</dbReference>
<evidence type="ECO:0000259" key="12">
    <source>
        <dbReference type="PROSITE" id="PS52019"/>
    </source>
</evidence>
<keyword evidence="14" id="KW-1185">Reference proteome</keyword>
<dbReference type="SUPFAM" id="SSF50129">
    <property type="entry name" value="GroES-like"/>
    <property type="match status" value="1"/>
</dbReference>
<keyword evidence="2" id="KW-0597">Phosphoprotein</keyword>
<dbReference type="FunFam" id="3.40.50.720:FF:000209">
    <property type="entry name" value="Polyketide synthase Pks12"/>
    <property type="match status" value="1"/>
</dbReference>
<reference evidence="13 14" key="1">
    <citation type="submission" date="2018-06" db="EMBL/GenBank/DDBJ databases">
        <title>Complete Genomes of Monosporascus.</title>
        <authorList>
            <person name="Robinson A.J."/>
            <person name="Natvig D.O."/>
        </authorList>
    </citation>
    <scope>NUCLEOTIDE SEQUENCE [LARGE SCALE GENOMIC DNA]</scope>
    <source>
        <strain evidence="13 14">CBS 110550</strain>
    </source>
</reference>
<dbReference type="Pfam" id="PF08240">
    <property type="entry name" value="ADH_N"/>
    <property type="match status" value="1"/>
</dbReference>
<dbReference type="InterPro" id="IPR042104">
    <property type="entry name" value="PKS_dehydratase_sf"/>
</dbReference>
<dbReference type="SUPFAM" id="SSF53901">
    <property type="entry name" value="Thiolase-like"/>
    <property type="match status" value="1"/>
</dbReference>
<dbReference type="SUPFAM" id="SSF47336">
    <property type="entry name" value="ACP-like"/>
    <property type="match status" value="1"/>
</dbReference>
<evidence type="ECO:0000256" key="2">
    <source>
        <dbReference type="ARBA" id="ARBA00022553"/>
    </source>
</evidence>
<dbReference type="Gene3D" id="3.30.70.3290">
    <property type="match status" value="1"/>
</dbReference>
<dbReference type="Gene3D" id="3.40.47.10">
    <property type="match status" value="1"/>
</dbReference>
<keyword evidence="3" id="KW-0808">Transferase</keyword>
<dbReference type="PANTHER" id="PTHR43775:SF50">
    <property type="entry name" value="HIGHLY REDUCING POLYKETIDE SYNTHASE SRDA"/>
    <property type="match status" value="1"/>
</dbReference>
<dbReference type="GO" id="GO:0004312">
    <property type="term" value="F:fatty acid synthase activity"/>
    <property type="evidence" value="ECO:0007669"/>
    <property type="project" value="TreeGrafter"/>
</dbReference>
<dbReference type="InterPro" id="IPR014043">
    <property type="entry name" value="Acyl_transferase_dom"/>
</dbReference>
<dbReference type="InterPro" id="IPR016035">
    <property type="entry name" value="Acyl_Trfase/lysoPLipase"/>
</dbReference>
<dbReference type="InterPro" id="IPR018201">
    <property type="entry name" value="Ketoacyl_synth_AS"/>
</dbReference>
<sequence length="2392" mass="262151">MPHRLSESSDAGHATPAPREPGPSAKQPRDVASDPIALVGMSCRLPGGINSSSKLWDFLREGRSGQCEVPRERFNVDAFYHPNGLDRPGSMTTRGGYFLQEDPRLFDPDFFNIIPLEAAYMDPQQRKLLEVVYEAFESAGATLDDLSGANVGCYVGNFTMDYQTVQNRDPEYLHRYVATGMGTTILANRISHVFNLKGPSLVLDTACSSSLYSLHVACVALDNQECDAAIVAGVNLIQSPEQHIATMKAGVLSKTSACHTFSNEADGYGRAEGVGCLYLKRLSDAIRNNDPIRAIIPATAVNSNGRTPGITQPSSIGQELVIRKAYQKAGFDFTKTAYIECHGTGTPVGDPIEVEGVSRVFGASLNRPLLIGSVKTNVGHSEAASGITGIIKAVLSLENGSIPATIGVGTVNPEIKTREWNVEIVTRTIPWPEVSNNPSFRRTGINSFGYGGANAHAILESAQYHVPSLTGRRDSPRRDSRRLYLLPVSANNARSLENRVQQLNDYFFDSNHDIINAAYTLGVRRTHLSNRGYIIAEQHTLGRAFNMENLRMLPEKPSEDPREMVFIFTGQGAQWPQMGKSLYHEFPIFTRALKEMDSVLRALPHAPEWSLEQTIFEPEETSKIHDAARSQPVCTAIQIALVILLESWGITPSVVVGHSSGEIAAAFVAGFLSASEAITTAYYRGYVVAAYGRTDGAMLAAGLSPADAEAEIKSVDLSNQVKVACINSPENVTISGDSDAIDLLTNALDTKKIFARKLLTNGRAYHCHHTTEIGGRYEALLAQSFKGLDVSLANKSNVRWISTVTGKERTDVPTASYWRTNVESPVMFADAMSKVFSLGHSQLIEIGPHSALQMPIKQIRSSLSIPENSAPYASALSRKKDDVRSVLGMVGNLYLRGFQVSWVKVNDLRELGLSKMAARVLTDLPPYPWTYGKTLWHEPRSSYEFRNRKYLRHELLGSQVPGGNGIEIMWRNKLKLADLPWLPDHKLEATSVLPGAAYIAMAIQAAMQTTNRSPKDAMTFRLEKVSISTAFPVTEQAEVEVFTTLRPSTITSNTTSKDWYDFSIMSYQGGLSTTHATGSVSCTSGSERAVQRKCTTLQDLLEPTQPRVWYSVFKKVGLNFGPSFRSVEEFCVSRARTAQVCSARLPLVRSLEDYGLEPEYVVHPITIDAMVQTALVATTSGNVREMTAKVPVKIDTAVLRVPQGGLDTSLPYRVDAKSSTVGFGASSFEAELCNAAGDVVCQLKNVKMAPYNSGAAPSPARLRHPMLRVQWKPDPHGLGLMSEQSFKEYVEGFAAESKSLTADKSLIKLGAALHIVTHKNPALRVLELGSSIYEITNAAIDLIHGSPSHPQVLSWTTGHINDGGELRATLVDLDEKLNAPILNPARLEGGQFDLIFLPVRESTDVYCSQKMLALKRFLAPGGLLLGLASPAGKITDEGFNTTCADLGDDGRIILAQLLQSDGVLPANGDSQTYIVDRCDSDVIRGFEAYLKDRLKRKVHRLSLQDISEGSIAPGSTVFSFIEAEKPLLSIMDKEESIKLKRITDNSSNLVWVTSSNLLSGSRPEFGLAFGLSRAVMMEQPSTRFYVFDVDDIHLQTERAFANLVSVLDQDQRAVDFEFVQRNGVVHISRFVPDEELNIGFRQRQGDEVVEAPLGRAKPAQLSIGEAGSFDTLHFKQITLPARLGADDVQVSVTCVGLNAKDYYALAGKVDTKDASCTLDFCGVVERVGAGVSHLRAGDRVVVMAPGHFRTSEIVPSWACQKLLDGEPFDVMATLPMVFSTALYALRDRGRLQAGETVLIHSATGGVGIAAIQIARWIGAEIYATVSNDDKVNYLVEGFQIKRENIFSSRDTSFLAGVLSATGGRGVDVVLNSLTGELLHASWRCCASFGRFVELGKRDLVDFGKLDMDIFLRNTTFTAFDMANMYYDDNAAVQRVWARLLAEIVDLFRREAISSIKPLSVFDVSDVKKAMRHFSSRNRMGKVVVTLEKEDSWIPLRPMKYSTTFSPDKTYIMIGCLGGLGRSLSRWMTLRGARKFVFLGRSGANKPAARALLQDLKLSGCECTVVTGNVCAKADVEKTVAAVEGKIGGVVQAAMGLSEALFTTMTNDAWHKGIDPKVHGTWHLHEAIRGKDDQLEFFLMTSSISGSVGAATESNYCAGNFFLDLFARYRHSLGLPATTVGLGMISEVGYLHENPEIERLLLRRGIQPIDEDEMLQIIDMALSTRHTIPHAYDDLSHSHILTGMELSGLQARKEEGFEGTHPTLDDPRAAILRQALGEGAQRQPESQNGRLPVDIVKAMEIGSTLREATMAYIAKRFSNHILLPLSRVDIGRSLSLYGMDSMIAAEFRSWIFQVFKIDVPFLELMSKRVTLTMLNENIVQALEQDVARAPTVM</sequence>
<evidence type="ECO:0000313" key="14">
    <source>
        <dbReference type="Proteomes" id="UP000293360"/>
    </source>
</evidence>
<feature type="domain" description="PKS/mFAS DH" evidence="12">
    <location>
        <begin position="953"/>
        <end position="1257"/>
    </location>
</feature>
<dbReference type="Pfam" id="PF08659">
    <property type="entry name" value="KR"/>
    <property type="match status" value="1"/>
</dbReference>
<dbReference type="GO" id="GO:0004315">
    <property type="term" value="F:3-oxoacyl-[acyl-carrier-protein] synthase activity"/>
    <property type="evidence" value="ECO:0007669"/>
    <property type="project" value="InterPro"/>
</dbReference>
<gene>
    <name evidence="13" type="ORF">DL764_002272</name>
</gene>
<evidence type="ECO:0000256" key="4">
    <source>
        <dbReference type="ARBA" id="ARBA00022857"/>
    </source>
</evidence>
<evidence type="ECO:0000259" key="11">
    <source>
        <dbReference type="PROSITE" id="PS52004"/>
    </source>
</evidence>
<dbReference type="PROSITE" id="PS00606">
    <property type="entry name" value="KS3_1"/>
    <property type="match status" value="1"/>
</dbReference>
<feature type="region of interest" description="N-terminal hotdog fold" evidence="8">
    <location>
        <begin position="953"/>
        <end position="1087"/>
    </location>
</feature>
<dbReference type="SMART" id="SM00822">
    <property type="entry name" value="PKS_KR"/>
    <property type="match status" value="1"/>
</dbReference>
<dbReference type="SUPFAM" id="SSF55048">
    <property type="entry name" value="Probable ACP-binding domain of malonyl-CoA ACP transacylase"/>
    <property type="match status" value="1"/>
</dbReference>
<keyword evidence="6" id="KW-0511">Multifunctional enzyme</keyword>
<evidence type="ECO:0000259" key="10">
    <source>
        <dbReference type="PROSITE" id="PS50075"/>
    </source>
</evidence>
<dbReference type="Gene3D" id="3.40.50.720">
    <property type="entry name" value="NAD(P)-binding Rossmann-like Domain"/>
    <property type="match status" value="2"/>
</dbReference>
<feature type="active site" description="Proton donor; for dehydratase activity" evidence="8">
    <location>
        <position position="1168"/>
    </location>
</feature>
<dbReference type="PROSITE" id="PS52019">
    <property type="entry name" value="PKS_MFAS_DH"/>
    <property type="match status" value="1"/>
</dbReference>
<dbReference type="Proteomes" id="UP000293360">
    <property type="component" value="Unassembled WGS sequence"/>
</dbReference>
<dbReference type="GO" id="GO:1901336">
    <property type="term" value="P:lactone biosynthetic process"/>
    <property type="evidence" value="ECO:0007669"/>
    <property type="project" value="UniProtKB-ARBA"/>
</dbReference>
<comment type="caution">
    <text evidence="13">The sequence shown here is derived from an EMBL/GenBank/DDBJ whole genome shotgun (WGS) entry which is preliminary data.</text>
</comment>
<dbReference type="SUPFAM" id="SSF51735">
    <property type="entry name" value="NAD(P)-binding Rossmann-fold domains"/>
    <property type="match status" value="2"/>
</dbReference>
<accession>A0A4Q4TPG1</accession>
<keyword evidence="1" id="KW-0596">Phosphopantetheine</keyword>
<dbReference type="InterPro" id="IPR036291">
    <property type="entry name" value="NAD(P)-bd_dom_sf"/>
</dbReference>
<dbReference type="Pfam" id="PF02801">
    <property type="entry name" value="Ketoacyl-synt_C"/>
    <property type="match status" value="1"/>
</dbReference>
<dbReference type="Pfam" id="PF00109">
    <property type="entry name" value="ketoacyl-synt"/>
    <property type="match status" value="1"/>
</dbReference>
<protein>
    <submittedName>
        <fullName evidence="13">Uncharacterized protein</fullName>
    </submittedName>
</protein>
<keyword evidence="7" id="KW-0012">Acyltransferase</keyword>
<dbReference type="InterPro" id="IPR057326">
    <property type="entry name" value="KR_dom"/>
</dbReference>
<dbReference type="PANTHER" id="PTHR43775">
    <property type="entry name" value="FATTY ACID SYNTHASE"/>
    <property type="match status" value="1"/>
</dbReference>
<dbReference type="GO" id="GO:0044550">
    <property type="term" value="P:secondary metabolite biosynthetic process"/>
    <property type="evidence" value="ECO:0007669"/>
    <property type="project" value="TreeGrafter"/>
</dbReference>
<dbReference type="InterPro" id="IPR049552">
    <property type="entry name" value="PKS_DH_N"/>
</dbReference>
<dbReference type="Pfam" id="PF21089">
    <property type="entry name" value="PKS_DH_N"/>
    <property type="match status" value="1"/>
</dbReference>
<name>A0A4Q4TPG1_9PEZI</name>
<dbReference type="InterPro" id="IPR016036">
    <property type="entry name" value="Malonyl_transacylase_ACP-bd"/>
</dbReference>
<dbReference type="GO" id="GO:0016491">
    <property type="term" value="F:oxidoreductase activity"/>
    <property type="evidence" value="ECO:0007669"/>
    <property type="project" value="UniProtKB-KW"/>
</dbReference>
<dbReference type="InterPro" id="IPR013968">
    <property type="entry name" value="PKS_KR"/>
</dbReference>
<dbReference type="InterPro" id="IPR036736">
    <property type="entry name" value="ACP-like_sf"/>
</dbReference>
<dbReference type="InterPro" id="IPR049551">
    <property type="entry name" value="PKS_DH_C"/>
</dbReference>
<dbReference type="CDD" id="cd00833">
    <property type="entry name" value="PKS"/>
    <property type="match status" value="1"/>
</dbReference>
<feature type="region of interest" description="C-terminal hotdog fold" evidence="8">
    <location>
        <begin position="1101"/>
        <end position="1257"/>
    </location>
</feature>
<evidence type="ECO:0000256" key="6">
    <source>
        <dbReference type="ARBA" id="ARBA00023268"/>
    </source>
</evidence>
<dbReference type="Pfam" id="PF13602">
    <property type="entry name" value="ADH_zinc_N_2"/>
    <property type="match status" value="1"/>
</dbReference>
<dbReference type="PROSITE" id="PS52004">
    <property type="entry name" value="KS3_2"/>
    <property type="match status" value="1"/>
</dbReference>
<dbReference type="InterPro" id="IPR009081">
    <property type="entry name" value="PP-bd_ACP"/>
</dbReference>
<feature type="domain" description="Ketosynthase family 3 (KS3)" evidence="11">
    <location>
        <begin position="33"/>
        <end position="461"/>
    </location>
</feature>
<feature type="active site" description="Proton acceptor; for dehydratase activity" evidence="8">
    <location>
        <position position="985"/>
    </location>
</feature>
<evidence type="ECO:0000256" key="9">
    <source>
        <dbReference type="SAM" id="MobiDB-lite"/>
    </source>
</evidence>
<keyword evidence="4" id="KW-0521">NADP</keyword>
<dbReference type="EMBL" id="QJNU01000080">
    <property type="protein sequence ID" value="RYP07817.1"/>
    <property type="molecule type" value="Genomic_DNA"/>
</dbReference>
<dbReference type="InterPro" id="IPR020807">
    <property type="entry name" value="PKS_DH"/>
</dbReference>
<dbReference type="InterPro" id="IPR020843">
    <property type="entry name" value="ER"/>
</dbReference>
<dbReference type="Gene3D" id="3.90.180.10">
    <property type="entry name" value="Medium-chain alcohol dehydrogenases, catalytic domain"/>
    <property type="match status" value="1"/>
</dbReference>
<evidence type="ECO:0000256" key="1">
    <source>
        <dbReference type="ARBA" id="ARBA00022450"/>
    </source>
</evidence>
<dbReference type="Pfam" id="PF16197">
    <property type="entry name" value="KAsynt_C_assoc"/>
    <property type="match status" value="1"/>
</dbReference>
<dbReference type="InterPro" id="IPR014030">
    <property type="entry name" value="Ketoacyl_synth_N"/>
</dbReference>
<feature type="region of interest" description="Disordered" evidence="9">
    <location>
        <begin position="1"/>
        <end position="30"/>
    </location>
</feature>
<dbReference type="InterPro" id="IPR050091">
    <property type="entry name" value="PKS_NRPS_Biosynth_Enz"/>
</dbReference>
<dbReference type="InterPro" id="IPR020841">
    <property type="entry name" value="PKS_Beta-ketoAc_synthase_dom"/>
</dbReference>
<dbReference type="SMART" id="SM00827">
    <property type="entry name" value="PKS_AT"/>
    <property type="match status" value="1"/>
</dbReference>
<dbReference type="Pfam" id="PF00698">
    <property type="entry name" value="Acyl_transf_1"/>
    <property type="match status" value="1"/>
</dbReference>
<dbReference type="GO" id="GO:0006633">
    <property type="term" value="P:fatty acid biosynthetic process"/>
    <property type="evidence" value="ECO:0007669"/>
    <property type="project" value="InterPro"/>
</dbReference>
<dbReference type="InterPro" id="IPR014031">
    <property type="entry name" value="Ketoacyl_synth_C"/>
</dbReference>
<proteinExistence type="predicted"/>
<dbReference type="CDD" id="cd05195">
    <property type="entry name" value="enoyl_red"/>
    <property type="match status" value="1"/>
</dbReference>
<dbReference type="InterPro" id="IPR011032">
    <property type="entry name" value="GroES-like_sf"/>
</dbReference>
<dbReference type="Pfam" id="PF14765">
    <property type="entry name" value="PS-DH"/>
    <property type="match status" value="1"/>
</dbReference>
<dbReference type="InterPro" id="IPR001227">
    <property type="entry name" value="Ac_transferase_dom_sf"/>
</dbReference>
<evidence type="ECO:0000256" key="7">
    <source>
        <dbReference type="ARBA" id="ARBA00023315"/>
    </source>
</evidence>
<dbReference type="SMART" id="SM00829">
    <property type="entry name" value="PKS_ER"/>
    <property type="match status" value="1"/>
</dbReference>
<evidence type="ECO:0000256" key="5">
    <source>
        <dbReference type="ARBA" id="ARBA00023002"/>
    </source>
</evidence>